<feature type="domain" description="PWWP" evidence="6">
    <location>
        <begin position="156"/>
        <end position="217"/>
    </location>
</feature>
<keyword evidence="8" id="KW-1185">Reference proteome</keyword>
<keyword evidence="3" id="KW-0539">Nucleus</keyword>
<feature type="compositionally biased region" description="Pro residues" evidence="5">
    <location>
        <begin position="425"/>
        <end position="437"/>
    </location>
</feature>
<feature type="region of interest" description="Disordered" evidence="5">
    <location>
        <begin position="417"/>
        <end position="437"/>
    </location>
</feature>
<name>A0AAQ3KLE1_9LILI</name>
<dbReference type="Pfam" id="PF00855">
    <property type="entry name" value="PWWP"/>
    <property type="match status" value="1"/>
</dbReference>
<dbReference type="Proteomes" id="UP001327560">
    <property type="component" value="Chromosome 5"/>
</dbReference>
<dbReference type="AlphaFoldDB" id="A0AAQ3KLE1"/>
<dbReference type="PANTHER" id="PTHR10688:SF5">
    <property type="entry name" value="PWWP DOMAIN-CONTAINING PROTEIN 1-RELATED"/>
    <property type="match status" value="1"/>
</dbReference>
<feature type="compositionally biased region" description="Pro residues" evidence="5">
    <location>
        <begin position="1084"/>
        <end position="1094"/>
    </location>
</feature>
<dbReference type="SUPFAM" id="SSF63748">
    <property type="entry name" value="Tudor/PWWP/MBT"/>
    <property type="match status" value="1"/>
</dbReference>
<proteinExistence type="inferred from homology"/>
<reference evidence="7 8" key="1">
    <citation type="submission" date="2023-10" db="EMBL/GenBank/DDBJ databases">
        <title>Chromosome-scale genome assembly provides insights into flower coloration mechanisms of Canna indica.</title>
        <authorList>
            <person name="Li C."/>
        </authorList>
    </citation>
    <scope>NUCLEOTIDE SEQUENCE [LARGE SCALE GENOMIC DNA]</scope>
    <source>
        <tissue evidence="7">Flower</tissue>
    </source>
</reference>
<evidence type="ECO:0000313" key="7">
    <source>
        <dbReference type="EMBL" id="WOL09218.1"/>
    </source>
</evidence>
<accession>A0AAQ3KLE1</accession>
<feature type="compositionally biased region" description="Low complexity" evidence="5">
    <location>
        <begin position="981"/>
        <end position="995"/>
    </location>
</feature>
<feature type="compositionally biased region" description="Basic and acidic residues" evidence="5">
    <location>
        <begin position="587"/>
        <end position="599"/>
    </location>
</feature>
<keyword evidence="2" id="KW-0804">Transcription</keyword>
<feature type="compositionally biased region" description="Basic and acidic residues" evidence="5">
    <location>
        <begin position="621"/>
        <end position="632"/>
    </location>
</feature>
<feature type="region of interest" description="Disordered" evidence="5">
    <location>
        <begin position="501"/>
        <end position="524"/>
    </location>
</feature>
<evidence type="ECO:0000256" key="3">
    <source>
        <dbReference type="ARBA" id="ARBA00023242"/>
    </source>
</evidence>
<evidence type="ECO:0000256" key="4">
    <source>
        <dbReference type="ARBA" id="ARBA00060746"/>
    </source>
</evidence>
<evidence type="ECO:0000256" key="1">
    <source>
        <dbReference type="ARBA" id="ARBA00023015"/>
    </source>
</evidence>
<dbReference type="GO" id="GO:0035098">
    <property type="term" value="C:ESC/E(Z) complex"/>
    <property type="evidence" value="ECO:0007669"/>
    <property type="project" value="UniProtKB-ARBA"/>
</dbReference>
<evidence type="ECO:0000313" key="8">
    <source>
        <dbReference type="Proteomes" id="UP001327560"/>
    </source>
</evidence>
<feature type="region of interest" description="Disordered" evidence="5">
    <location>
        <begin position="1"/>
        <end position="42"/>
    </location>
</feature>
<dbReference type="InterPro" id="IPR052657">
    <property type="entry name" value="PDP_family_Arabidopsis"/>
</dbReference>
<dbReference type="PANTHER" id="PTHR10688">
    <property type="entry name" value="PWWP DOMAIN-CONTAINING PROTEIN"/>
    <property type="match status" value="1"/>
</dbReference>
<feature type="region of interest" description="Disordered" evidence="5">
    <location>
        <begin position="569"/>
        <end position="649"/>
    </location>
</feature>
<dbReference type="SMART" id="SM00293">
    <property type="entry name" value="PWWP"/>
    <property type="match status" value="1"/>
</dbReference>
<organism evidence="7 8">
    <name type="scientific">Canna indica</name>
    <name type="common">Indian-shot</name>
    <dbReference type="NCBI Taxonomy" id="4628"/>
    <lineage>
        <taxon>Eukaryota</taxon>
        <taxon>Viridiplantae</taxon>
        <taxon>Streptophyta</taxon>
        <taxon>Embryophyta</taxon>
        <taxon>Tracheophyta</taxon>
        <taxon>Spermatophyta</taxon>
        <taxon>Magnoliopsida</taxon>
        <taxon>Liliopsida</taxon>
        <taxon>Zingiberales</taxon>
        <taxon>Cannaceae</taxon>
        <taxon>Canna</taxon>
    </lineage>
</organism>
<protein>
    <recommendedName>
        <fullName evidence="6">PWWP domain-containing protein</fullName>
    </recommendedName>
</protein>
<dbReference type="PROSITE" id="PS50812">
    <property type="entry name" value="PWWP"/>
    <property type="match status" value="1"/>
</dbReference>
<feature type="compositionally biased region" description="Basic and acidic residues" evidence="5">
    <location>
        <begin position="783"/>
        <end position="811"/>
    </location>
</feature>
<gene>
    <name evidence="7" type="ORF">Cni_G17971</name>
</gene>
<feature type="region of interest" description="Disordered" evidence="5">
    <location>
        <begin position="352"/>
        <end position="372"/>
    </location>
</feature>
<dbReference type="FunFam" id="2.30.30.140:FF:000115">
    <property type="entry name" value="Tudor/PWWP/MBT superfamily protein"/>
    <property type="match status" value="1"/>
</dbReference>
<feature type="region of interest" description="Disordered" evidence="5">
    <location>
        <begin position="724"/>
        <end position="847"/>
    </location>
</feature>
<evidence type="ECO:0000256" key="5">
    <source>
        <dbReference type="SAM" id="MobiDB-lite"/>
    </source>
</evidence>
<feature type="compositionally biased region" description="Low complexity" evidence="5">
    <location>
        <begin position="830"/>
        <end position="847"/>
    </location>
</feature>
<evidence type="ECO:0000256" key="2">
    <source>
        <dbReference type="ARBA" id="ARBA00023163"/>
    </source>
</evidence>
<dbReference type="InterPro" id="IPR000313">
    <property type="entry name" value="PWWP_dom"/>
</dbReference>
<dbReference type="Gene3D" id="2.30.30.140">
    <property type="match status" value="1"/>
</dbReference>
<feature type="compositionally biased region" description="Polar residues" evidence="5">
    <location>
        <begin position="996"/>
        <end position="1005"/>
    </location>
</feature>
<feature type="region of interest" description="Disordered" evidence="5">
    <location>
        <begin position="954"/>
        <end position="1094"/>
    </location>
</feature>
<evidence type="ECO:0000259" key="6">
    <source>
        <dbReference type="PROSITE" id="PS50812"/>
    </source>
</evidence>
<comment type="similarity">
    <text evidence="4">Belongs to the PDP family.</text>
</comment>
<dbReference type="EMBL" id="CP136894">
    <property type="protein sequence ID" value="WOL09218.1"/>
    <property type="molecule type" value="Genomic_DNA"/>
</dbReference>
<sequence>MTSVANQVEISRAPADPSFEVGDPGEGQVAGLQAAAGGSGVGRGYDVSRVSIELDPAELKSEMGGTVTQRGIADLPGNQKDAPGNVELAMGGGALYESNIGERVSAAADAGAEFAATNPEEGRDFDDDTLSDEVVISDGVRIPHGAVGNWMNGFDLGDMVWGKVKSHPWWPGHIFNEAFATFSVRRSRREGHVLVAFFGDSSYGWFDPAELIPFDPHYEEKSRQTNLRPFVKAVEEAADETSRRAALALTCYCRNKLNFRPSRVPGYFSVDIPGFEPGGIYSSKQISSARDKFVPEKALSFVQHAALDPLMDDVASIDRIKSIAMLFAYRRAVFEEFDETYAQAFGVEPVRPSPRTGVTPDQHERFAPRGAPLSGPLVVAEPLRHKKSSSNNLAPKATKLSSAKKNKYVLKRRDEQEITIAGVGPPKPSLPDIPTPTQPYRNYYNLFPAQQQQQQQQSSATYTPHLQPTLVFQDPSSPLVSSPAGSKLGDYVLQKRAPAVTIDEKQQLPPPQDALNSSSVHEDRPAPVIVDIPVVSSRQASEFSEVDFRKIDPAVAGVVADGKQGRKLKDVMVSSGAPKEKKMKKRAREDVRPDGTGEIKKKKKKKKGDNNEVGLAPGDLKTSKIEDPDRKPGPKSITTAHELGKRGDGAKRTLEPFAFAPIQLPKIDLSSRNLQLPELVSDLHELALNPFYCTDRDAPWIALHVFLKFRSLVFQKSLPSQLAEPEASDIQPASRSLPEAVAGGTDLPPAKTAKDERELPSASKLPKASSRSDDPTVAGRKRTPSDRQEEMSAKRQKKLDKLKCLAGEKKAAISQKGPEGPQREQKEFGSTTTTAASASASSVLAASAKPNNKAMELVKKQEALQPPRSPSPTTLVMKFPPRTTLPSVASLKARFARFGALELSGTRVYWKSNTCKVVFKYKSDAEVALNNARANEMFGQIKVHFYLRDADATDPLTDVSGQRPESRPSEGIQFRPGNDASSGSSTSLGQSRSLSNPNQRPTGQLKSILKKPGDDAGPSSGGGREAPRVKFMLDGVNGKSEMPPPPAPVVSGSNNGRCNTDVSSSSLPPLEPAISKTSKSVTFLPPPPSFPRPPQPYPPRVLDNPYVPPPPMASVSSASILLPPPLHRVPDRVLPPPPIEHSQPPIFRQQRSDVNKDFANQMLSLLVRCSDLVSSVKSSLGYVPYHQL</sequence>
<dbReference type="GO" id="GO:2000028">
    <property type="term" value="P:regulation of photoperiodism, flowering"/>
    <property type="evidence" value="ECO:0007669"/>
    <property type="project" value="UniProtKB-ARBA"/>
</dbReference>
<dbReference type="GO" id="GO:0006355">
    <property type="term" value="P:regulation of DNA-templated transcription"/>
    <property type="evidence" value="ECO:0007669"/>
    <property type="project" value="UniProtKB-ARBA"/>
</dbReference>
<feature type="compositionally biased region" description="Low complexity" evidence="5">
    <location>
        <begin position="26"/>
        <end position="36"/>
    </location>
</feature>
<dbReference type="CDD" id="cd05162">
    <property type="entry name" value="PWWP"/>
    <property type="match status" value="1"/>
</dbReference>
<feature type="compositionally biased region" description="Polar residues" evidence="5">
    <location>
        <begin position="1051"/>
        <end position="1067"/>
    </location>
</feature>
<keyword evidence="1" id="KW-0805">Transcription regulation</keyword>